<dbReference type="PROSITE" id="PS00583">
    <property type="entry name" value="PFKB_KINASES_1"/>
    <property type="match status" value="1"/>
</dbReference>
<dbReference type="PANTHER" id="PTHR10584">
    <property type="entry name" value="SUGAR KINASE"/>
    <property type="match status" value="1"/>
</dbReference>
<keyword evidence="1" id="KW-0808">Transferase</keyword>
<dbReference type="Pfam" id="PF00294">
    <property type="entry name" value="PfkB"/>
    <property type="match status" value="1"/>
</dbReference>
<accession>A0A3M6QAH7</accession>
<dbReference type="InterPro" id="IPR002173">
    <property type="entry name" value="Carboh/pur_kinase_PfkB_CS"/>
</dbReference>
<dbReference type="SUPFAM" id="SSF53613">
    <property type="entry name" value="Ribokinase-like"/>
    <property type="match status" value="1"/>
</dbReference>
<dbReference type="EMBL" id="RDQL01000008">
    <property type="protein sequence ID" value="RMW99428.1"/>
    <property type="molecule type" value="Genomic_DNA"/>
</dbReference>
<evidence type="ECO:0000313" key="4">
    <source>
        <dbReference type="EMBL" id="RMW99428.1"/>
    </source>
</evidence>
<reference evidence="4 5" key="1">
    <citation type="submission" date="2018-10" db="EMBL/GenBank/DDBJ databases">
        <title>Comamonadaceae CDC group NO-1 genome sequencing and assembly.</title>
        <authorList>
            <person name="Bernier A.-M."/>
            <person name="Bernard K."/>
        </authorList>
    </citation>
    <scope>NUCLEOTIDE SEQUENCE [LARGE SCALE GENOMIC DNA]</scope>
    <source>
        <strain evidence="4 5">NML161473</strain>
    </source>
</reference>
<dbReference type="Proteomes" id="UP000267035">
    <property type="component" value="Unassembled WGS sequence"/>
</dbReference>
<protein>
    <submittedName>
        <fullName evidence="4">Carbohydrate kinase family protein</fullName>
    </submittedName>
</protein>
<dbReference type="RefSeq" id="WP_122254068.1">
    <property type="nucleotide sequence ID" value="NZ_RDQL01000008.1"/>
</dbReference>
<dbReference type="Gene3D" id="3.40.1190.20">
    <property type="match status" value="1"/>
</dbReference>
<keyword evidence="2 4" id="KW-0418">Kinase</keyword>
<dbReference type="InterPro" id="IPR029056">
    <property type="entry name" value="Ribokinase-like"/>
</dbReference>
<comment type="caution">
    <text evidence="4">The sequence shown here is derived from an EMBL/GenBank/DDBJ whole genome shotgun (WGS) entry which is preliminary data.</text>
</comment>
<evidence type="ECO:0000259" key="3">
    <source>
        <dbReference type="Pfam" id="PF00294"/>
    </source>
</evidence>
<evidence type="ECO:0000313" key="5">
    <source>
        <dbReference type="Proteomes" id="UP000267035"/>
    </source>
</evidence>
<proteinExistence type="predicted"/>
<dbReference type="CDD" id="cd01942">
    <property type="entry name" value="ribokinase_group_A"/>
    <property type="match status" value="1"/>
</dbReference>
<dbReference type="PANTHER" id="PTHR10584:SF166">
    <property type="entry name" value="RIBOKINASE"/>
    <property type="match status" value="1"/>
</dbReference>
<feature type="domain" description="Carbohydrate kinase PfkB" evidence="3">
    <location>
        <begin position="35"/>
        <end position="291"/>
    </location>
</feature>
<evidence type="ECO:0000256" key="2">
    <source>
        <dbReference type="ARBA" id="ARBA00022777"/>
    </source>
</evidence>
<sequence>MAVLVCGSIAFDTIMNFQGSFAQQILPAQLHILNLSFLVNDMRKDYGGCAGNIAYGLRLLGGQPVPMATIGQDGNEYLARFDAQGIDRSLVLQLPDSYTAQAMIMTDMDNNQITAFHPGAMAMAHHNVIEELPEGVQLAIVSPDGRDAMLERAEQLAAMQVPWVFDPGQALSMFSGKELRDFIAKASWVTVNDYEGQLLVERTGLSFREIAAQVKGLIVTLGAQGCDIWIGDEKERVPAVEIEAPVDPTGCGDAWRAALLYGLERGWTLAQCARLGNAVAARKITTHGPQNYTLEGLDIAAFAA</sequence>
<evidence type="ECO:0000256" key="1">
    <source>
        <dbReference type="ARBA" id="ARBA00022679"/>
    </source>
</evidence>
<dbReference type="AlphaFoldDB" id="A0A3M6QAH7"/>
<organism evidence="4 5">
    <name type="scientific">Allofranklinella schreckenbergeri</name>
    <dbReference type="NCBI Taxonomy" id="1076744"/>
    <lineage>
        <taxon>Bacteria</taxon>
        <taxon>Pseudomonadati</taxon>
        <taxon>Pseudomonadota</taxon>
        <taxon>Betaproteobacteria</taxon>
        <taxon>Burkholderiales</taxon>
        <taxon>Comamonadaceae</taxon>
        <taxon>Allofranklinella</taxon>
    </lineage>
</organism>
<gene>
    <name evidence="4" type="ORF">EBQ25_07620</name>
</gene>
<name>A0A3M6QAH7_9BURK</name>
<dbReference type="GO" id="GO:0016301">
    <property type="term" value="F:kinase activity"/>
    <property type="evidence" value="ECO:0007669"/>
    <property type="project" value="UniProtKB-KW"/>
</dbReference>
<keyword evidence="5" id="KW-1185">Reference proteome</keyword>
<dbReference type="InterPro" id="IPR011611">
    <property type="entry name" value="PfkB_dom"/>
</dbReference>